<dbReference type="Gene3D" id="1.20.5.390">
    <property type="entry name" value="L1 transposable element, trimerization domain"/>
    <property type="match status" value="3"/>
</dbReference>
<keyword evidence="1" id="KW-0175">Coiled coil</keyword>
<dbReference type="SUPFAM" id="SSF57997">
    <property type="entry name" value="Tropomyosin"/>
    <property type="match status" value="1"/>
</dbReference>
<name>A0A0U9HWE7_9BACT</name>
<sequence length="346" mass="40095">MLNTLKIFEDLKEELSEAAARKIAFYLGKTYEELANIATKEEIRSLQKVVAELAEAQKKAEERLTRLEQTVAELAEAQKKAEERLTRLEQTVAELAEAQKKAEERLTKLEQTVAELVEAQKKFEERLTRLEQTVAELAEAQKKAEERLTRLEQTVAELAEAQKKAEERLTRLEQTVAELAEAQIRTEQRLNELAEAQKKTEEELRKLIGEHKKTREQLGGLAHTVGYILEDRAYKGLPELLKRDFAVEAIDFIKRDFIEIEPNRYEEINIYGKGRIDGREIWILGECKTQLKKTDIDSFLNKIKRIEKILKGEKIFVTVTYQASPPVRKYAQEKGVRLYFSYEMPL</sequence>
<accession>A0A0U9HWE7</accession>
<keyword evidence="3" id="KW-1185">Reference proteome</keyword>
<gene>
    <name evidence="2" type="ORF">TAGGR_2170</name>
</gene>
<dbReference type="PANTHER" id="PTHR38753">
    <property type="entry name" value="SLR1441 PROTEIN"/>
    <property type="match status" value="1"/>
</dbReference>
<reference evidence="3" key="1">
    <citation type="submission" date="2016-01" db="EMBL/GenBank/DDBJ databases">
        <title>Draft genome sequence of Thermodesulfovibrio aggregans strain TGE-P1.</title>
        <authorList>
            <person name="Sekiguchi Y."/>
            <person name="Ohashi A."/>
            <person name="Matsuura N."/>
            <person name="Tourlousse M.D."/>
        </authorList>
    </citation>
    <scope>NUCLEOTIDE SEQUENCE [LARGE SCALE GENOMIC DNA]</scope>
    <source>
        <strain evidence="3">TGE-P1</strain>
    </source>
</reference>
<evidence type="ECO:0000313" key="2">
    <source>
        <dbReference type="EMBL" id="GAQ95281.1"/>
    </source>
</evidence>
<feature type="coiled-coil region" evidence="1">
    <location>
        <begin position="36"/>
        <end position="217"/>
    </location>
</feature>
<organism evidence="2 3">
    <name type="scientific">Thermodesulfovibrio aggregans</name>
    <dbReference type="NCBI Taxonomy" id="86166"/>
    <lineage>
        <taxon>Bacteria</taxon>
        <taxon>Pseudomonadati</taxon>
        <taxon>Nitrospirota</taxon>
        <taxon>Thermodesulfovibrionia</taxon>
        <taxon>Thermodesulfovibrionales</taxon>
        <taxon>Thermodesulfovibrionaceae</taxon>
        <taxon>Thermodesulfovibrio</taxon>
    </lineage>
</organism>
<dbReference type="AlphaFoldDB" id="A0A0U9HWE7"/>
<evidence type="ECO:0000256" key="1">
    <source>
        <dbReference type="SAM" id="Coils"/>
    </source>
</evidence>
<dbReference type="OrthoDB" id="9784940at2"/>
<proteinExistence type="predicted"/>
<dbReference type="PANTHER" id="PTHR38753:SF1">
    <property type="entry name" value="SLR1441 PROTEIN"/>
    <property type="match status" value="1"/>
</dbReference>
<dbReference type="RefSeq" id="WP_059176726.1">
    <property type="nucleotide sequence ID" value="NZ_BCNO01000002.1"/>
</dbReference>
<comment type="caution">
    <text evidence="2">The sequence shown here is derived from an EMBL/GenBank/DDBJ whole genome shotgun (WGS) entry which is preliminary data.</text>
</comment>
<evidence type="ECO:0000313" key="3">
    <source>
        <dbReference type="Proteomes" id="UP000054976"/>
    </source>
</evidence>
<evidence type="ECO:0008006" key="4">
    <source>
        <dbReference type="Google" id="ProtNLM"/>
    </source>
</evidence>
<dbReference type="STRING" id="86166.TAGGR_2170"/>
<dbReference type="EMBL" id="BCNO01000002">
    <property type="protein sequence ID" value="GAQ95281.1"/>
    <property type="molecule type" value="Genomic_DNA"/>
</dbReference>
<protein>
    <recommendedName>
        <fullName evidence="4">Chordopoxvirus fusion protein</fullName>
    </recommendedName>
</protein>
<dbReference type="Proteomes" id="UP000054976">
    <property type="component" value="Unassembled WGS sequence"/>
</dbReference>